<dbReference type="EMBL" id="BAABKX010000001">
    <property type="protein sequence ID" value="GAA5044472.1"/>
    <property type="molecule type" value="Genomic_DNA"/>
</dbReference>
<comment type="caution">
    <text evidence="1">The sequence shown here is derived from an EMBL/GenBank/DDBJ whole genome shotgun (WGS) entry which is preliminary data.</text>
</comment>
<sequence>MIEWEETDTGLRAFDRTKTEISIGAPDWRSGGRGYDIERPIDETVSGFASELRFPPNLVTITDVESGERQHHGSDTGILTLPDEEYLANIHGNVKTYLRFSAPATIRKTCDFDALIVSFRDRIPVTLGFRSHHEIPVDTITIPPTTEGLATAISYASSSHKTTGSDRSFPTLRGHPPRFEVGDELRIPEPVRENKKDVDIELRVPDDFKTLFVTAPLAYYLQAEVIVENRTAPVLRAPAANFTYSFSPLPNYQHEVAEMLRRVFFLDCLVRNAGPYHWNLAEISLLDDLEIDSEAIYDATPVEQLVAYDLCEFERIDDELPDWHLSMYVEPSVENVSTLPYLLSNLSLIYLPESSDLNRNELLDASLGDFYRNAPSESNATRRAVAGGESCRSARAENVNSVERINPTLHRGRVHGWLAEGVPIDVFKADPSAYENRFEYFERDSEDIEVALVLNDEEMGDEHKDAADIYLDRAEDLPIEVTIHENLTRDELAELLETPCDYVHYIGHCEEDGLRCTDGNLAVENIEESKVQTFFLNACGSYYEGMKLIEKGSVAGAVTFNKVLNKQAAKVGVSFARLLINGFSIQNALQLARRRIMMNKDYAVVGDGTYQLTQCNNHMPVLGNVERYRNKFELEYNSLPISLVGGYYEPYIDGNKELHLYGNETSFILNSDELRSFLERAEMPVLYDGELYWSGENELLDQISLC</sequence>
<gene>
    <name evidence="1" type="ORF">GCM10025751_10860</name>
</gene>
<organism evidence="1 2">
    <name type="scientific">Haladaptatus pallidirubidus</name>
    <dbReference type="NCBI Taxonomy" id="1008152"/>
    <lineage>
        <taxon>Archaea</taxon>
        <taxon>Methanobacteriati</taxon>
        <taxon>Methanobacteriota</taxon>
        <taxon>Stenosarchaea group</taxon>
        <taxon>Halobacteria</taxon>
        <taxon>Halobacteriales</taxon>
        <taxon>Haladaptataceae</taxon>
        <taxon>Haladaptatus</taxon>
    </lineage>
</organism>
<dbReference type="AlphaFoldDB" id="A0AAV3UDY9"/>
<reference evidence="1 2" key="1">
    <citation type="journal article" date="2019" name="Int. J. Syst. Evol. Microbiol.">
        <title>The Global Catalogue of Microorganisms (GCM) 10K type strain sequencing project: providing services to taxonomists for standard genome sequencing and annotation.</title>
        <authorList>
            <consortium name="The Broad Institute Genomics Platform"/>
            <consortium name="The Broad Institute Genome Sequencing Center for Infectious Disease"/>
            <person name="Wu L."/>
            <person name="Ma J."/>
        </authorList>
    </citation>
    <scope>NUCLEOTIDE SEQUENCE [LARGE SCALE GENOMIC DNA]</scope>
    <source>
        <strain evidence="1 2">JCM 17504</strain>
    </source>
</reference>
<dbReference type="GeneID" id="68611650"/>
<evidence type="ECO:0000313" key="1">
    <source>
        <dbReference type="EMBL" id="GAA5044472.1"/>
    </source>
</evidence>
<protein>
    <recommendedName>
        <fullName evidence="3">CHAT domain-containing protein</fullName>
    </recommendedName>
</protein>
<proteinExistence type="predicted"/>
<evidence type="ECO:0008006" key="3">
    <source>
        <dbReference type="Google" id="ProtNLM"/>
    </source>
</evidence>
<dbReference type="Proteomes" id="UP001501729">
    <property type="component" value="Unassembled WGS sequence"/>
</dbReference>
<dbReference type="RefSeq" id="WP_227775870.1">
    <property type="nucleotide sequence ID" value="NZ_BAABKX010000001.1"/>
</dbReference>
<keyword evidence="2" id="KW-1185">Reference proteome</keyword>
<name>A0AAV3UDY9_9EURY</name>
<evidence type="ECO:0000313" key="2">
    <source>
        <dbReference type="Proteomes" id="UP001501729"/>
    </source>
</evidence>
<accession>A0AAV3UDY9</accession>